<sequence length="72" mass="8893">MDQIIEDKFPDLLKEFIAYINYQKIESDWRHPTFYNWCNSHFKKMSKSTVQQLPEQINDTETEKSFIDYDYF</sequence>
<dbReference type="Proteomes" id="UP000051497">
    <property type="component" value="Unassembled WGS sequence"/>
</dbReference>
<accession>A0AAE3HYA8</accession>
<proteinExistence type="predicted"/>
<reference evidence="1" key="1">
    <citation type="journal article" date="2016" name="Genome Announc.">
        <title>Draft Genome Sequences of Two Novel Amoeba-Resistant Intranuclear Bacteria, 'Candidatus Berkiella cookevillensis' and 'Candidatus Berkiella aquae'.</title>
        <authorList>
            <person name="Mehari Y.T."/>
            <person name="Arivett B.A."/>
            <person name="Farone A.L."/>
            <person name="Gunderson J.H."/>
            <person name="Farone M.B."/>
        </authorList>
    </citation>
    <scope>NUCLEOTIDE SEQUENCE</scope>
    <source>
        <strain evidence="1">HT99</strain>
    </source>
</reference>
<dbReference type="EMBL" id="LKAJ02000002">
    <property type="protein sequence ID" value="MCS5712783.1"/>
    <property type="molecule type" value="Genomic_DNA"/>
</dbReference>
<reference evidence="1" key="2">
    <citation type="submission" date="2021-06" db="EMBL/GenBank/DDBJ databases">
        <title>Genomic Description and Analysis of Intracellular Bacteria, Candidatus Berkiella cookevillensis and Candidatus Berkiella aquae.</title>
        <authorList>
            <person name="Kidane D.T."/>
            <person name="Mehari Y.T."/>
            <person name="Rice F.C."/>
            <person name="Arivett B.A."/>
            <person name="Farone A.L."/>
            <person name="Berk S.G."/>
            <person name="Farone M.B."/>
        </authorList>
    </citation>
    <scope>NUCLEOTIDE SEQUENCE</scope>
    <source>
        <strain evidence="1">HT99</strain>
    </source>
</reference>
<name>A0AAE3HYA8_9GAMM</name>
<keyword evidence="2" id="KW-1185">Reference proteome</keyword>
<organism evidence="1 2">
    <name type="scientific">Candidatus Berkiella aquae</name>
    <dbReference type="NCBI Taxonomy" id="295108"/>
    <lineage>
        <taxon>Bacteria</taxon>
        <taxon>Pseudomonadati</taxon>
        <taxon>Pseudomonadota</taxon>
        <taxon>Gammaproteobacteria</taxon>
        <taxon>Candidatus Berkiellales</taxon>
        <taxon>Candidatus Berkiellaceae</taxon>
        <taxon>Candidatus Berkiella</taxon>
    </lineage>
</organism>
<evidence type="ECO:0000313" key="1">
    <source>
        <dbReference type="EMBL" id="MCS5712783.1"/>
    </source>
</evidence>
<evidence type="ECO:0000313" key="2">
    <source>
        <dbReference type="Proteomes" id="UP000051497"/>
    </source>
</evidence>
<dbReference type="AlphaFoldDB" id="A0AAE3HYA8"/>
<comment type="caution">
    <text evidence="1">The sequence shown here is derived from an EMBL/GenBank/DDBJ whole genome shotgun (WGS) entry which is preliminary data.</text>
</comment>
<dbReference type="RefSeq" id="WP_075067279.1">
    <property type="nucleotide sequence ID" value="NZ_LKAJ02000002.1"/>
</dbReference>
<gene>
    <name evidence="1" type="ORF">HT99x_015190</name>
</gene>
<protein>
    <submittedName>
        <fullName evidence="1">Uncharacterized protein</fullName>
    </submittedName>
</protein>